<dbReference type="SUPFAM" id="SSF56784">
    <property type="entry name" value="HAD-like"/>
    <property type="match status" value="1"/>
</dbReference>
<sequence>MIKLIATDMDGTLLNEHGKLNKEFFTILKKLRDKKILFVAASGRQYYNLLHNFNSDKDNIVYVAENGSFVMNNDLEIYSNFMTKENIELLVKTARKIEGANIVLCGKKSAYIESTEKIFIEEVDKYYTRCQLVEDVLNVNDDILKIAICDFNNVSENSYPHFYPKFKDNFQIAISGSIWLDLMNKGVNKGQAIKALQSNFNISKDETMVFGDYFNDLEMMDCAKFSYAMENAVEEVKSAANFIAKSNKDNGVLHTIKECIL</sequence>
<dbReference type="CDD" id="cd07518">
    <property type="entry name" value="HAD_YbiV-Like"/>
    <property type="match status" value="1"/>
</dbReference>
<name>A0A1I0UYU4_9CLOT</name>
<evidence type="ECO:0000313" key="1">
    <source>
        <dbReference type="EMBL" id="SFA69208.1"/>
    </source>
</evidence>
<dbReference type="PANTHER" id="PTHR10000">
    <property type="entry name" value="PHOSPHOSERINE PHOSPHATASE"/>
    <property type="match status" value="1"/>
</dbReference>
<dbReference type="InterPro" id="IPR023214">
    <property type="entry name" value="HAD_sf"/>
</dbReference>
<dbReference type="Proteomes" id="UP000198619">
    <property type="component" value="Unassembled WGS sequence"/>
</dbReference>
<dbReference type="Gene3D" id="3.30.1240.10">
    <property type="match status" value="1"/>
</dbReference>
<dbReference type="SFLD" id="SFLDG01144">
    <property type="entry name" value="C2.B.4:_PGP_Like"/>
    <property type="match status" value="1"/>
</dbReference>
<dbReference type="PROSITE" id="PS01228">
    <property type="entry name" value="COF_1"/>
    <property type="match status" value="1"/>
</dbReference>
<dbReference type="NCBIfam" id="TIGR00099">
    <property type="entry name" value="Cof-subfamily"/>
    <property type="match status" value="1"/>
</dbReference>
<accession>A0A1I0UYU4</accession>
<dbReference type="InterPro" id="IPR036412">
    <property type="entry name" value="HAD-like_sf"/>
</dbReference>
<dbReference type="OrthoDB" id="9781413at2"/>
<dbReference type="EMBL" id="FOKI01000001">
    <property type="protein sequence ID" value="SFA69208.1"/>
    <property type="molecule type" value="Genomic_DNA"/>
</dbReference>
<reference evidence="1 2" key="1">
    <citation type="submission" date="2016-10" db="EMBL/GenBank/DDBJ databases">
        <authorList>
            <person name="de Groot N.N."/>
        </authorList>
    </citation>
    <scope>NUCLEOTIDE SEQUENCE [LARGE SCALE GENOMIC DNA]</scope>
    <source>
        <strain evidence="1 2">DSM 12271</strain>
    </source>
</reference>
<evidence type="ECO:0008006" key="3">
    <source>
        <dbReference type="Google" id="ProtNLM"/>
    </source>
</evidence>
<evidence type="ECO:0000313" key="2">
    <source>
        <dbReference type="Proteomes" id="UP000198619"/>
    </source>
</evidence>
<dbReference type="GO" id="GO:0000287">
    <property type="term" value="F:magnesium ion binding"/>
    <property type="evidence" value="ECO:0007669"/>
    <property type="project" value="TreeGrafter"/>
</dbReference>
<dbReference type="SFLD" id="SFLDG01140">
    <property type="entry name" value="C2.B:_Phosphomannomutase_and_P"/>
    <property type="match status" value="1"/>
</dbReference>
<dbReference type="PANTHER" id="PTHR10000:SF8">
    <property type="entry name" value="HAD SUPERFAMILY HYDROLASE-LIKE, TYPE 3"/>
    <property type="match status" value="1"/>
</dbReference>
<dbReference type="STRING" id="84698.SAMN04488528_100123"/>
<dbReference type="InterPro" id="IPR000150">
    <property type="entry name" value="Cof"/>
</dbReference>
<dbReference type="InterPro" id="IPR006379">
    <property type="entry name" value="HAD-SF_hydro_IIB"/>
</dbReference>
<dbReference type="AlphaFoldDB" id="A0A1I0UYU4"/>
<protein>
    <recommendedName>
        <fullName evidence="3">Sugar-phosphatase</fullName>
    </recommendedName>
</protein>
<gene>
    <name evidence="1" type="ORF">SAMN04488528_100123</name>
</gene>
<dbReference type="Pfam" id="PF08282">
    <property type="entry name" value="Hydrolase_3"/>
    <property type="match status" value="1"/>
</dbReference>
<dbReference type="GO" id="GO:0016791">
    <property type="term" value="F:phosphatase activity"/>
    <property type="evidence" value="ECO:0007669"/>
    <property type="project" value="TreeGrafter"/>
</dbReference>
<dbReference type="Gene3D" id="3.40.50.1000">
    <property type="entry name" value="HAD superfamily/HAD-like"/>
    <property type="match status" value="1"/>
</dbReference>
<dbReference type="GO" id="GO:0005829">
    <property type="term" value="C:cytosol"/>
    <property type="evidence" value="ECO:0007669"/>
    <property type="project" value="TreeGrafter"/>
</dbReference>
<dbReference type="RefSeq" id="WP_090037430.1">
    <property type="nucleotide sequence ID" value="NZ_FOKI01000001.1"/>
</dbReference>
<dbReference type="NCBIfam" id="TIGR01484">
    <property type="entry name" value="HAD-SF-IIB"/>
    <property type="match status" value="1"/>
</dbReference>
<dbReference type="SFLD" id="SFLDS00003">
    <property type="entry name" value="Haloacid_Dehalogenase"/>
    <property type="match status" value="1"/>
</dbReference>
<organism evidence="1 2">
    <name type="scientific">Clostridium frigidicarnis</name>
    <dbReference type="NCBI Taxonomy" id="84698"/>
    <lineage>
        <taxon>Bacteria</taxon>
        <taxon>Bacillati</taxon>
        <taxon>Bacillota</taxon>
        <taxon>Clostridia</taxon>
        <taxon>Eubacteriales</taxon>
        <taxon>Clostridiaceae</taxon>
        <taxon>Clostridium</taxon>
    </lineage>
</organism>
<proteinExistence type="predicted"/>
<keyword evidence="2" id="KW-1185">Reference proteome</keyword>